<name>A0A803MA73_CHEQI</name>
<reference evidence="2" key="1">
    <citation type="journal article" date="2017" name="Nature">
        <title>The genome of Chenopodium quinoa.</title>
        <authorList>
            <person name="Jarvis D.E."/>
            <person name="Ho Y.S."/>
            <person name="Lightfoot D.J."/>
            <person name="Schmoeckel S.M."/>
            <person name="Li B."/>
            <person name="Borm T.J.A."/>
            <person name="Ohyanagi H."/>
            <person name="Mineta K."/>
            <person name="Michell C.T."/>
            <person name="Saber N."/>
            <person name="Kharbatia N.M."/>
            <person name="Rupper R.R."/>
            <person name="Sharp A.R."/>
            <person name="Dally N."/>
            <person name="Boughton B.A."/>
            <person name="Woo Y.H."/>
            <person name="Gao G."/>
            <person name="Schijlen E.G.W.M."/>
            <person name="Guo X."/>
            <person name="Momin A.A."/>
            <person name="Negrao S."/>
            <person name="Al-Babili S."/>
            <person name="Gehring C."/>
            <person name="Roessner U."/>
            <person name="Jung C."/>
            <person name="Murphy K."/>
            <person name="Arold S.T."/>
            <person name="Gojobori T."/>
            <person name="van der Linden C.G."/>
            <person name="van Loo E.N."/>
            <person name="Jellen E.N."/>
            <person name="Maughan P.J."/>
            <person name="Tester M."/>
        </authorList>
    </citation>
    <scope>NUCLEOTIDE SEQUENCE [LARGE SCALE GENOMIC DNA]</scope>
    <source>
        <strain evidence="2">cv. PI 614886</strain>
    </source>
</reference>
<keyword evidence="3" id="KW-1185">Reference proteome</keyword>
<keyword evidence="1" id="KW-1133">Transmembrane helix</keyword>
<dbReference type="Proteomes" id="UP000596660">
    <property type="component" value="Unplaced"/>
</dbReference>
<protein>
    <submittedName>
        <fullName evidence="2">Uncharacterized protein</fullName>
    </submittedName>
</protein>
<evidence type="ECO:0000313" key="3">
    <source>
        <dbReference type="Proteomes" id="UP000596660"/>
    </source>
</evidence>
<evidence type="ECO:0000313" key="2">
    <source>
        <dbReference type="EnsemblPlants" id="AUR62025990-RA:cds"/>
    </source>
</evidence>
<feature type="transmembrane region" description="Helical" evidence="1">
    <location>
        <begin position="29"/>
        <end position="51"/>
    </location>
</feature>
<evidence type="ECO:0000256" key="1">
    <source>
        <dbReference type="SAM" id="Phobius"/>
    </source>
</evidence>
<organism evidence="2 3">
    <name type="scientific">Chenopodium quinoa</name>
    <name type="common">Quinoa</name>
    <dbReference type="NCBI Taxonomy" id="63459"/>
    <lineage>
        <taxon>Eukaryota</taxon>
        <taxon>Viridiplantae</taxon>
        <taxon>Streptophyta</taxon>
        <taxon>Embryophyta</taxon>
        <taxon>Tracheophyta</taxon>
        <taxon>Spermatophyta</taxon>
        <taxon>Magnoliopsida</taxon>
        <taxon>eudicotyledons</taxon>
        <taxon>Gunneridae</taxon>
        <taxon>Pentapetalae</taxon>
        <taxon>Caryophyllales</taxon>
        <taxon>Chenopodiaceae</taxon>
        <taxon>Chenopodioideae</taxon>
        <taxon>Atripliceae</taxon>
        <taxon>Chenopodium</taxon>
    </lineage>
</organism>
<dbReference type="Gramene" id="AUR62025990-RA">
    <property type="protein sequence ID" value="AUR62025990-RA:cds"/>
    <property type="gene ID" value="AUR62025990"/>
</dbReference>
<accession>A0A803MA73</accession>
<keyword evidence="1" id="KW-0812">Transmembrane</keyword>
<dbReference type="EnsemblPlants" id="AUR62025990-RA">
    <property type="protein sequence ID" value="AUR62025990-RA:cds"/>
    <property type="gene ID" value="AUR62025990"/>
</dbReference>
<reference evidence="2" key="2">
    <citation type="submission" date="2021-03" db="UniProtKB">
        <authorList>
            <consortium name="EnsemblPlants"/>
        </authorList>
    </citation>
    <scope>IDENTIFICATION</scope>
</reference>
<dbReference type="AlphaFoldDB" id="A0A803MA73"/>
<sequence length="92" mass="10104">MSISKVLIGGQAVGSVVVRRYQKSLCGALVSKVLLMLRLVACSVVFTAVLMGDTWQLHHLIIRSRYGMLTTVSPWRKLYLGMNGGCGTVFFL</sequence>
<proteinExistence type="predicted"/>
<keyword evidence="1" id="KW-0472">Membrane</keyword>